<dbReference type="Pfam" id="PF04241">
    <property type="entry name" value="DUF423"/>
    <property type="match status" value="1"/>
</dbReference>
<keyword evidence="5 6" id="KW-0472">Membrane</keyword>
<feature type="transmembrane region" description="Helical" evidence="6">
    <location>
        <begin position="96"/>
        <end position="116"/>
    </location>
</feature>
<protein>
    <submittedName>
        <fullName evidence="8">DUF423 domain-containing protein</fullName>
    </submittedName>
</protein>
<evidence type="ECO:0000313" key="8">
    <source>
        <dbReference type="EMBL" id="MEZ0473172.1"/>
    </source>
</evidence>
<keyword evidence="3 6" id="KW-0812">Transmembrane</keyword>
<dbReference type="InterPro" id="IPR006696">
    <property type="entry name" value="DUF423"/>
</dbReference>
<evidence type="ECO:0000256" key="1">
    <source>
        <dbReference type="ARBA" id="ARBA00004141"/>
    </source>
</evidence>
<evidence type="ECO:0000256" key="6">
    <source>
        <dbReference type="SAM" id="Phobius"/>
    </source>
</evidence>
<sequence>MNPTVRRSPLAAAGALSAAAAVALSAYAAHGVDGEAQLRLQTAAIHAFGHGVALALLATTAVRRFGQVALFALLLGMLLFCGSLAGNVLFGWTTAAAPLGGMLLIVGWLLLAVDFLRR</sequence>
<feature type="transmembrane region" description="Helical" evidence="6">
    <location>
        <begin position="44"/>
        <end position="62"/>
    </location>
</feature>
<feature type="signal peptide" evidence="7">
    <location>
        <begin position="1"/>
        <end position="28"/>
    </location>
</feature>
<reference evidence="8 9" key="1">
    <citation type="submission" date="2024-07" db="EMBL/GenBank/DDBJ databases">
        <title>Luteimonas salilacus sp. nov., isolated from the shore soil of Salt Lake in Tibet of China.</title>
        <authorList>
            <person name="Zhang X."/>
            <person name="Li A."/>
        </authorList>
    </citation>
    <scope>NUCLEOTIDE SEQUENCE [LARGE SCALE GENOMIC DNA]</scope>
    <source>
        <strain evidence="8 9">B3-2-R+30</strain>
    </source>
</reference>
<organism evidence="8 9">
    <name type="scientific">Luteimonas salinilitoris</name>
    <dbReference type="NCBI Taxonomy" id="3237697"/>
    <lineage>
        <taxon>Bacteria</taxon>
        <taxon>Pseudomonadati</taxon>
        <taxon>Pseudomonadota</taxon>
        <taxon>Gammaproteobacteria</taxon>
        <taxon>Lysobacterales</taxon>
        <taxon>Lysobacteraceae</taxon>
        <taxon>Luteimonas</taxon>
    </lineage>
</organism>
<comment type="subcellular location">
    <subcellularLocation>
        <location evidence="1">Membrane</location>
        <topology evidence="1">Multi-pass membrane protein</topology>
    </subcellularLocation>
</comment>
<feature type="chain" id="PRO_5046790255" evidence="7">
    <location>
        <begin position="29"/>
        <end position="118"/>
    </location>
</feature>
<keyword evidence="9" id="KW-1185">Reference proteome</keyword>
<evidence type="ECO:0000256" key="2">
    <source>
        <dbReference type="ARBA" id="ARBA00009694"/>
    </source>
</evidence>
<dbReference type="PANTHER" id="PTHR43461">
    <property type="entry name" value="TRANSMEMBRANE PROTEIN 256"/>
    <property type="match status" value="1"/>
</dbReference>
<dbReference type="InterPro" id="IPR006311">
    <property type="entry name" value="TAT_signal"/>
</dbReference>
<keyword evidence="7" id="KW-0732">Signal</keyword>
<dbReference type="EMBL" id="JBFWIC010000001">
    <property type="protein sequence ID" value="MEZ0473172.1"/>
    <property type="molecule type" value="Genomic_DNA"/>
</dbReference>
<dbReference type="PROSITE" id="PS51318">
    <property type="entry name" value="TAT"/>
    <property type="match status" value="1"/>
</dbReference>
<feature type="transmembrane region" description="Helical" evidence="6">
    <location>
        <begin position="69"/>
        <end position="90"/>
    </location>
</feature>
<accession>A0ABV4HK99</accession>
<gene>
    <name evidence="8" type="ORF">AB6713_00855</name>
</gene>
<dbReference type="PANTHER" id="PTHR43461:SF1">
    <property type="entry name" value="TRANSMEMBRANE PROTEIN 256"/>
    <property type="match status" value="1"/>
</dbReference>
<dbReference type="Proteomes" id="UP001566331">
    <property type="component" value="Unassembled WGS sequence"/>
</dbReference>
<evidence type="ECO:0000256" key="5">
    <source>
        <dbReference type="ARBA" id="ARBA00023136"/>
    </source>
</evidence>
<name>A0ABV4HK99_9GAMM</name>
<evidence type="ECO:0000256" key="4">
    <source>
        <dbReference type="ARBA" id="ARBA00022989"/>
    </source>
</evidence>
<proteinExistence type="inferred from homology"/>
<comment type="caution">
    <text evidence="8">The sequence shown here is derived from an EMBL/GenBank/DDBJ whole genome shotgun (WGS) entry which is preliminary data.</text>
</comment>
<evidence type="ECO:0000313" key="9">
    <source>
        <dbReference type="Proteomes" id="UP001566331"/>
    </source>
</evidence>
<comment type="similarity">
    <text evidence="2">Belongs to the UPF0382 family.</text>
</comment>
<keyword evidence="4 6" id="KW-1133">Transmembrane helix</keyword>
<evidence type="ECO:0000256" key="3">
    <source>
        <dbReference type="ARBA" id="ARBA00022692"/>
    </source>
</evidence>
<dbReference type="RefSeq" id="WP_370563290.1">
    <property type="nucleotide sequence ID" value="NZ_JBFWIB010000003.1"/>
</dbReference>
<evidence type="ECO:0000256" key="7">
    <source>
        <dbReference type="SAM" id="SignalP"/>
    </source>
</evidence>